<dbReference type="EMBL" id="VTEI01000002">
    <property type="protein sequence ID" value="TYS18568.1"/>
    <property type="molecule type" value="Genomic_DNA"/>
</dbReference>
<proteinExistence type="predicted"/>
<sequence length="165" mass="19224">MNFQRIVIDNLISKFASIKSRILLVIEQLTDDDINWRPNEESNSIANLIVHIEGNIHQRIEAGILGKQDQRDREGEFDLNRKLKKREAVEIVIRNFAVLENTLKNLDENDYLKPQKIRQNTVTILDVLLQCSTHFSEHLGQILYIGKLKLDRKYKTTSIPRGKSF</sequence>
<dbReference type="InterPro" id="IPR034660">
    <property type="entry name" value="DinB/YfiT-like"/>
</dbReference>
<dbReference type="InterPro" id="IPR011466">
    <property type="entry name" value="DUF1572"/>
</dbReference>
<evidence type="ECO:0000313" key="2">
    <source>
        <dbReference type="Proteomes" id="UP000322267"/>
    </source>
</evidence>
<dbReference type="Gene3D" id="1.20.120.450">
    <property type="entry name" value="dinb family like domain"/>
    <property type="match status" value="1"/>
</dbReference>
<name>A0A5D4NYF4_9BACI</name>
<accession>A0A5D4NYF4</accession>
<dbReference type="SUPFAM" id="SSF109854">
    <property type="entry name" value="DinB/YfiT-like putative metalloenzymes"/>
    <property type="match status" value="1"/>
</dbReference>
<comment type="caution">
    <text evidence="1">The sequence shown here is derived from an EMBL/GenBank/DDBJ whole genome shotgun (WGS) entry which is preliminary data.</text>
</comment>
<organism evidence="1 2">
    <name type="scientific">Rossellomorea vietnamensis</name>
    <dbReference type="NCBI Taxonomy" id="218284"/>
    <lineage>
        <taxon>Bacteria</taxon>
        <taxon>Bacillati</taxon>
        <taxon>Bacillota</taxon>
        <taxon>Bacilli</taxon>
        <taxon>Bacillales</taxon>
        <taxon>Bacillaceae</taxon>
        <taxon>Rossellomorea</taxon>
    </lineage>
</organism>
<gene>
    <name evidence="1" type="ORF">FZC78_03265</name>
</gene>
<reference evidence="1 2" key="1">
    <citation type="submission" date="2019-08" db="EMBL/GenBank/DDBJ databases">
        <title>Bacillus genomes from the desert of Cuatro Cienegas, Coahuila.</title>
        <authorList>
            <person name="Olmedo-Alvarez G."/>
        </authorList>
    </citation>
    <scope>NUCLEOTIDE SEQUENCE [LARGE SCALE GENOMIC DNA]</scope>
    <source>
        <strain evidence="1 2">CH34_1T</strain>
    </source>
</reference>
<dbReference type="RefSeq" id="WP_148938246.1">
    <property type="nucleotide sequence ID" value="NZ_VTEI01000002.1"/>
</dbReference>
<dbReference type="AlphaFoldDB" id="A0A5D4NYF4"/>
<dbReference type="Proteomes" id="UP000322267">
    <property type="component" value="Unassembled WGS sequence"/>
</dbReference>
<evidence type="ECO:0000313" key="1">
    <source>
        <dbReference type="EMBL" id="TYS18568.1"/>
    </source>
</evidence>
<protein>
    <submittedName>
        <fullName evidence="1">DUF1572 domain-containing protein</fullName>
    </submittedName>
</protein>
<dbReference type="Pfam" id="PF07609">
    <property type="entry name" value="DUF1572"/>
    <property type="match status" value="1"/>
</dbReference>
<dbReference type="OrthoDB" id="68731at2"/>